<evidence type="ECO:0000313" key="2">
    <source>
        <dbReference type="Proteomes" id="UP000053573"/>
    </source>
</evidence>
<name>A0A0H1BVB9_9EURO</name>
<evidence type="ECO:0000313" key="1">
    <source>
        <dbReference type="EMBL" id="KLJ13011.1"/>
    </source>
</evidence>
<dbReference type="AlphaFoldDB" id="A0A0H1BVB9"/>
<dbReference type="OrthoDB" id="2906425at2759"/>
<keyword evidence="2" id="KW-1185">Reference proteome</keyword>
<gene>
    <name evidence="1" type="ORF">EMPG_12023</name>
</gene>
<dbReference type="STRING" id="2060906.A0A0H1BVB9"/>
<accession>A0A0H1BVB9</accession>
<comment type="caution">
    <text evidence="1">The sequence shown here is derived from an EMBL/GenBank/DDBJ whole genome shotgun (WGS) entry which is preliminary data.</text>
</comment>
<sequence length="297" mass="34062">MCRTAACMDMINPVPSSPPDGDEETAQWNRDLMSELLSSQFSQRTIPSAYGWRPGLESNRPIQNRLRQREQSCPNSARSHKMGRRRQIQHQTNIFLSLLKQLLWDSEQIWENRVCGIIVEHTDDIVAKVIMDSDNGDYTEYMSMKYLEEHAPGIPAPRPHGLIYFKPFCVMFMTDIPPKALMEIWPSLRHEEKMSMQQQLDDIFRRLRTIRQEDGYPLGGVTVEGVKEYRLSEEAQKMIVIKTAAEFNVLQFSTSNHGSNTHVKFLRLGEIGRANHLAHPARPVKAAAIGCGQVRKE</sequence>
<dbReference type="EMBL" id="LDEV01000560">
    <property type="protein sequence ID" value="KLJ13011.1"/>
    <property type="molecule type" value="Genomic_DNA"/>
</dbReference>
<organism evidence="1 2">
    <name type="scientific">Blastomyces silverae</name>
    <dbReference type="NCBI Taxonomy" id="2060906"/>
    <lineage>
        <taxon>Eukaryota</taxon>
        <taxon>Fungi</taxon>
        <taxon>Dikarya</taxon>
        <taxon>Ascomycota</taxon>
        <taxon>Pezizomycotina</taxon>
        <taxon>Eurotiomycetes</taxon>
        <taxon>Eurotiomycetidae</taxon>
        <taxon>Onygenales</taxon>
        <taxon>Ajellomycetaceae</taxon>
        <taxon>Blastomyces</taxon>
    </lineage>
</organism>
<protein>
    <submittedName>
        <fullName evidence="1">Uncharacterized protein</fullName>
    </submittedName>
</protein>
<dbReference type="Proteomes" id="UP000053573">
    <property type="component" value="Unassembled WGS sequence"/>
</dbReference>
<reference evidence="2" key="1">
    <citation type="journal article" date="2015" name="PLoS Genet.">
        <title>The dynamic genome and transcriptome of the human fungal pathogen Blastomyces and close relative Emmonsia.</title>
        <authorList>
            <person name="Munoz J.F."/>
            <person name="Gauthier G.M."/>
            <person name="Desjardins C.A."/>
            <person name="Gallo J.E."/>
            <person name="Holder J."/>
            <person name="Sullivan T.D."/>
            <person name="Marty A.J."/>
            <person name="Carmen J.C."/>
            <person name="Chen Z."/>
            <person name="Ding L."/>
            <person name="Gujja S."/>
            <person name="Magrini V."/>
            <person name="Misas E."/>
            <person name="Mitreva M."/>
            <person name="Priest M."/>
            <person name="Saif S."/>
            <person name="Whiston E.A."/>
            <person name="Young S."/>
            <person name="Zeng Q."/>
            <person name="Goldman W.E."/>
            <person name="Mardis E.R."/>
            <person name="Taylor J.W."/>
            <person name="McEwen J.G."/>
            <person name="Clay O.K."/>
            <person name="Klein B.S."/>
            <person name="Cuomo C.A."/>
        </authorList>
    </citation>
    <scope>NUCLEOTIDE SEQUENCE [LARGE SCALE GENOMIC DNA]</scope>
    <source>
        <strain evidence="2">UAMH 139</strain>
    </source>
</reference>
<proteinExistence type="predicted"/>